<dbReference type="Proteomes" id="UP001292079">
    <property type="component" value="Unassembled WGS sequence"/>
</dbReference>
<reference evidence="1" key="1">
    <citation type="submission" date="2022-04" db="EMBL/GenBank/DDBJ databases">
        <authorList>
            <person name="Xu L."/>
            <person name="Lv Z."/>
        </authorList>
    </citation>
    <scope>NUCLEOTIDE SEQUENCE</scope>
    <source>
        <strain evidence="1">LV_2022a</strain>
    </source>
</reference>
<evidence type="ECO:0000313" key="2">
    <source>
        <dbReference type="Proteomes" id="UP001292079"/>
    </source>
</evidence>
<dbReference type="EMBL" id="JALJAT010000002">
    <property type="protein sequence ID" value="KAK4473240.1"/>
    <property type="molecule type" value="Genomic_DNA"/>
</dbReference>
<accession>A0AAE1ZFT2</accession>
<organism evidence="1 2">
    <name type="scientific">Schistosoma mekongi</name>
    <name type="common">Parasitic worm</name>
    <dbReference type="NCBI Taxonomy" id="38744"/>
    <lineage>
        <taxon>Eukaryota</taxon>
        <taxon>Metazoa</taxon>
        <taxon>Spiralia</taxon>
        <taxon>Lophotrochozoa</taxon>
        <taxon>Platyhelminthes</taxon>
        <taxon>Trematoda</taxon>
        <taxon>Digenea</taxon>
        <taxon>Strigeidida</taxon>
        <taxon>Schistosomatoidea</taxon>
        <taxon>Schistosomatidae</taxon>
        <taxon>Schistosoma</taxon>
    </lineage>
</organism>
<reference evidence="1" key="2">
    <citation type="journal article" date="2023" name="Infect Dis Poverty">
        <title>Chromosome-scale genome of the human blood fluke Schistosoma mekongi and its implications for public health.</title>
        <authorList>
            <person name="Zhou M."/>
            <person name="Xu L."/>
            <person name="Xu D."/>
            <person name="Chen W."/>
            <person name="Khan J."/>
            <person name="Hu Y."/>
            <person name="Huang H."/>
            <person name="Wei H."/>
            <person name="Zhang Y."/>
            <person name="Chusongsang P."/>
            <person name="Tanasarnprasert K."/>
            <person name="Hu X."/>
            <person name="Limpanont Y."/>
            <person name="Lv Z."/>
        </authorList>
    </citation>
    <scope>NUCLEOTIDE SEQUENCE</scope>
    <source>
        <strain evidence="1">LV_2022a</strain>
    </source>
</reference>
<protein>
    <recommendedName>
        <fullName evidence="3">UBA domain-containing protein</fullName>
    </recommendedName>
</protein>
<sequence length="544" mass="60472">MDKRSENEFDTWSYRMVSGVEFRYKVRVPITNELPTLNEISPVNFEYDFLHERQVIADCDEYLKAKESLNETLSTPTLPSQPNLLLRNSKQDTELPSKVHVPSLQSLSTADSCLPLIVETLPPAASHLVSGKILEPSIVDGGASNQQCLPKQIQCDEPKCSSSELTQMSPEFTRRTTCTYLKDFDIQSDDPFTTTELKTINELEELKKILMHDSVFGSCSPGAKQLTTKVVVGNDNESSTVISSSETHLVNSKKLSYSPFSSSEYKNGLCRFPESVNLPQENSSPCLRNNHAIDPKTKRYVEVGTPLNGFHNYFDSGNVRTKGSGSSVSHVNSTVPSCLDSSPLTVQPQAFSGLTEPDGSVSTEKNYCDFKITTTNMGNLGPNYSHLKFAESLLSWATSCGFSHSHARRLLELGVQKRVFSYENLEQNKLILLNLLHTFNSLLTTVSASQSSHKLSEQSALLIAITFPNDLSKAQQSARLVMYLEQNGFPRDVICQYIQNPDSKENEAVVKFLNNRMIRTNAPHNVSPVNLLFSTPCGMKSPEK</sequence>
<name>A0AAE1ZFT2_SCHME</name>
<proteinExistence type="predicted"/>
<keyword evidence="2" id="KW-1185">Reference proteome</keyword>
<gene>
    <name evidence="1" type="ORF">MN116_002749</name>
</gene>
<dbReference type="AlphaFoldDB" id="A0AAE1ZFT2"/>
<comment type="caution">
    <text evidence="1">The sequence shown here is derived from an EMBL/GenBank/DDBJ whole genome shotgun (WGS) entry which is preliminary data.</text>
</comment>
<evidence type="ECO:0008006" key="3">
    <source>
        <dbReference type="Google" id="ProtNLM"/>
    </source>
</evidence>
<evidence type="ECO:0000313" key="1">
    <source>
        <dbReference type="EMBL" id="KAK4473240.1"/>
    </source>
</evidence>